<organism evidence="10">
    <name type="scientific">Zeugodacus cucurbitae</name>
    <name type="common">Melon fruit fly</name>
    <name type="synonym">Bactrocera cucurbitae</name>
    <dbReference type="NCBI Taxonomy" id="28588"/>
    <lineage>
        <taxon>Eukaryota</taxon>
        <taxon>Metazoa</taxon>
        <taxon>Ecdysozoa</taxon>
        <taxon>Arthropoda</taxon>
        <taxon>Hexapoda</taxon>
        <taxon>Insecta</taxon>
        <taxon>Pterygota</taxon>
        <taxon>Neoptera</taxon>
        <taxon>Endopterygota</taxon>
        <taxon>Diptera</taxon>
        <taxon>Brachycera</taxon>
        <taxon>Muscomorpha</taxon>
        <taxon>Tephritoidea</taxon>
        <taxon>Tephritidae</taxon>
        <taxon>Zeugodacus</taxon>
        <taxon>Zeugodacus</taxon>
    </lineage>
</organism>
<reference evidence="10" key="2">
    <citation type="journal article" date="2015" name="Gigascience">
        <title>Reconstructing a comprehensive transcriptome assembly of a white-pupal translocated strain of the pest fruit fly Bactrocera cucurbitae.</title>
        <authorList>
            <person name="Sim S.B."/>
            <person name="Calla B."/>
            <person name="Hall B."/>
            <person name="DeRego T."/>
            <person name="Geib S.M."/>
        </authorList>
    </citation>
    <scope>NUCLEOTIDE SEQUENCE</scope>
</reference>
<dbReference type="Pfam" id="PF22968">
    <property type="entry name" value="RNF34L-like_3rd"/>
    <property type="match status" value="1"/>
</dbReference>
<dbReference type="FunFam" id="3.30.40.10:FF:000110">
    <property type="entry name" value="E3 ubiquitin-protein ligase RNF34 isoform X1"/>
    <property type="match status" value="1"/>
</dbReference>
<dbReference type="CDD" id="cd15750">
    <property type="entry name" value="FYVE_CARP"/>
    <property type="match status" value="1"/>
</dbReference>
<dbReference type="Gene3D" id="3.30.40.10">
    <property type="entry name" value="Zinc/RING finger domain, C3HC4 (zinc finger)"/>
    <property type="match status" value="1"/>
</dbReference>
<proteinExistence type="predicted"/>
<dbReference type="InterPro" id="IPR011011">
    <property type="entry name" value="Znf_FYVE_PHD"/>
</dbReference>
<dbReference type="Pfam" id="PF23632">
    <property type="entry name" value="SAP_RNF34_RFFL"/>
    <property type="match status" value="1"/>
</dbReference>
<dbReference type="GO" id="GO:0005886">
    <property type="term" value="C:plasma membrane"/>
    <property type="evidence" value="ECO:0007669"/>
    <property type="project" value="UniProtKB-SubCell"/>
</dbReference>
<gene>
    <name evidence="10" type="primary">RFFL</name>
    <name evidence="10" type="ORF">g.12972</name>
</gene>
<evidence type="ECO:0000256" key="5">
    <source>
        <dbReference type="PROSITE-ProRule" id="PRU00175"/>
    </source>
</evidence>
<dbReference type="Gene3D" id="1.10.720.140">
    <property type="match status" value="1"/>
</dbReference>
<evidence type="ECO:0000256" key="4">
    <source>
        <dbReference type="ARBA" id="ARBA00022833"/>
    </source>
</evidence>
<dbReference type="CDD" id="cd16500">
    <property type="entry name" value="RING-HC_CARP"/>
    <property type="match status" value="1"/>
</dbReference>
<evidence type="ECO:0000259" key="8">
    <source>
        <dbReference type="PROSITE" id="PS50089"/>
    </source>
</evidence>
<dbReference type="Gene3D" id="1.10.720.30">
    <property type="entry name" value="SAP domain"/>
    <property type="match status" value="1"/>
</dbReference>
<reference evidence="10" key="1">
    <citation type="submission" date="2014-11" db="EMBL/GenBank/DDBJ databases">
        <authorList>
            <person name="Geib S."/>
        </authorList>
    </citation>
    <scope>NUCLEOTIDE SEQUENCE</scope>
</reference>
<feature type="region of interest" description="Disordered" evidence="7">
    <location>
        <begin position="578"/>
        <end position="607"/>
    </location>
</feature>
<feature type="compositionally biased region" description="Polar residues" evidence="7">
    <location>
        <begin position="580"/>
        <end position="600"/>
    </location>
</feature>
<dbReference type="AlphaFoldDB" id="A0A0A1X097"/>
<sequence>MPCESCHVQFTVFRRKRICADCKRFYCSNCLSTAKRRNSNSINISSGVQLCRRCVIFAKRPLLRTDLLQLKPKDLIFYLQSKHVSTTGCVEKDELVGLVLTHVQQIDAAGGTSDNGSARSYTDSSANSFDSLKQTCQNFFTSITENISDSLNSFDNKSSPKGSGETREQTRSERSSIDSTTTHIFDQPRVSTREIPTYASFQQQSHNNHNNRNMQQSQVPTSSPLLTIPPSTATTNASVISPTLVSSSTSSVTTKGSSQSSVSPEISISSIDRGETEEHPLASTSNSQRIGLTRQEAGEENSDCECSDDELIATFSGLSMARNNEVESSKKDAHKNTETDENIGTKSRASADVNCAEMSSQSSFEELGAIGGISDESKAATDTNSSNIEQWQILETTMLQNSANSVAEQSTLLANNTADIPSSSNIVINEATTTNMPNDLQVAVPFLQQDQAQTHVPLVPQRVKKVTRRRSDSYLNRQRQQHASEDDSPTDNFAHNADMTLHEQDAESGNNALETEDKKGVATKRVGSCQRCGKHKATLRKQVEKMRRHLESAQLSEAEIKKELQDFLSYLEQRTKSMECSDTETMGSSLSGRNLAQSPEQRPAHAQQPNFWEEASMPHWEYQLDDNEGIHVYAGPTSGANDYNAQPTRFVNLDDFETIDDLEALSVKQLKEILMLNRVDYKGCCEKQELLDRVQRLWKNFKSAPAVDKLPTDELCKICMDAPIECVILECGHMATCTNCGKVLSECPICRQYIVRVVRFFRA</sequence>
<dbReference type="InterPro" id="IPR017455">
    <property type="entry name" value="Znf_FYVE-rel"/>
</dbReference>
<feature type="region of interest" description="Disordered" evidence="7">
    <location>
        <begin position="151"/>
        <end position="192"/>
    </location>
</feature>
<dbReference type="SMART" id="SM00184">
    <property type="entry name" value="RING"/>
    <property type="match status" value="2"/>
</dbReference>
<dbReference type="EMBL" id="GBXI01010011">
    <property type="protein sequence ID" value="JAD04281.1"/>
    <property type="molecule type" value="Transcribed_RNA"/>
</dbReference>
<dbReference type="GO" id="GO:0008270">
    <property type="term" value="F:zinc ion binding"/>
    <property type="evidence" value="ECO:0007669"/>
    <property type="project" value="UniProtKB-KW"/>
</dbReference>
<feature type="region of interest" description="Disordered" evidence="7">
    <location>
        <begin position="464"/>
        <end position="495"/>
    </location>
</feature>
<feature type="compositionally biased region" description="Low complexity" evidence="7">
    <location>
        <begin position="205"/>
        <end position="271"/>
    </location>
</feature>
<keyword evidence="3 5" id="KW-0863">Zinc-finger</keyword>
<evidence type="ECO:0000313" key="10">
    <source>
        <dbReference type="EMBL" id="JAD04281.1"/>
    </source>
</evidence>
<dbReference type="SUPFAM" id="SSF57850">
    <property type="entry name" value="RING/U-box"/>
    <property type="match status" value="1"/>
</dbReference>
<feature type="region of interest" description="Disordered" evidence="7">
    <location>
        <begin position="205"/>
        <end position="305"/>
    </location>
</feature>
<accession>A0A0A1X097</accession>
<dbReference type="GO" id="GO:0070936">
    <property type="term" value="P:protein K48-linked ubiquitination"/>
    <property type="evidence" value="ECO:0007669"/>
    <property type="project" value="TreeGrafter"/>
</dbReference>
<feature type="coiled-coil region" evidence="6">
    <location>
        <begin position="536"/>
        <end position="563"/>
    </location>
</feature>
<evidence type="ECO:0000256" key="6">
    <source>
        <dbReference type="SAM" id="Coils"/>
    </source>
</evidence>
<feature type="domain" description="RING-type" evidence="8">
    <location>
        <begin position="716"/>
        <end position="751"/>
    </location>
</feature>
<dbReference type="InterPro" id="IPR013083">
    <property type="entry name" value="Znf_RING/FYVE/PHD"/>
</dbReference>
<dbReference type="PANTHER" id="PTHR14879">
    <property type="entry name" value="CASPASE REGULATOR, RING FINGER DOMAIN-CONTAINING"/>
    <property type="match status" value="1"/>
</dbReference>
<comment type="subcellular location">
    <subcellularLocation>
        <location evidence="1">Cell membrane</location>
        <topology evidence="1">Peripheral membrane protein</topology>
    </subcellularLocation>
</comment>
<feature type="domain" description="FYVE-type" evidence="9">
    <location>
        <begin position="1"/>
        <end position="54"/>
    </location>
</feature>
<dbReference type="PROSITE" id="PS50089">
    <property type="entry name" value="ZF_RING_2"/>
    <property type="match status" value="1"/>
</dbReference>
<dbReference type="SUPFAM" id="SSF68906">
    <property type="entry name" value="SAP domain"/>
    <property type="match status" value="1"/>
</dbReference>
<dbReference type="GO" id="GO:0043161">
    <property type="term" value="P:proteasome-mediated ubiquitin-dependent protein catabolic process"/>
    <property type="evidence" value="ECO:0007669"/>
    <property type="project" value="TreeGrafter"/>
</dbReference>
<dbReference type="PROSITE" id="PS50178">
    <property type="entry name" value="ZF_FYVE"/>
    <property type="match status" value="1"/>
</dbReference>
<dbReference type="GO" id="GO:0005737">
    <property type="term" value="C:cytoplasm"/>
    <property type="evidence" value="ECO:0007669"/>
    <property type="project" value="TreeGrafter"/>
</dbReference>
<evidence type="ECO:0000256" key="2">
    <source>
        <dbReference type="ARBA" id="ARBA00022723"/>
    </source>
</evidence>
<keyword evidence="6" id="KW-0175">Coiled coil</keyword>
<keyword evidence="2" id="KW-0479">Metal-binding</keyword>
<dbReference type="InterPro" id="IPR001841">
    <property type="entry name" value="Znf_RING"/>
</dbReference>
<dbReference type="InterPro" id="IPR055111">
    <property type="entry name" value="RNF34_RFFL_HeH"/>
</dbReference>
<dbReference type="InterPro" id="IPR057299">
    <property type="entry name" value="RNF34_RFFL_SAP"/>
</dbReference>
<dbReference type="PANTHER" id="PTHR14879:SF15">
    <property type="entry name" value="E3 UBIQUITIN-PROTEIN LIGASE RIFIFYLIN-LIKE PROTEIN"/>
    <property type="match status" value="1"/>
</dbReference>
<dbReference type="GO" id="GO:1902042">
    <property type="term" value="P:negative regulation of extrinsic apoptotic signaling pathway via death domain receptors"/>
    <property type="evidence" value="ECO:0007669"/>
    <property type="project" value="TreeGrafter"/>
</dbReference>
<keyword evidence="4" id="KW-0862">Zinc</keyword>
<feature type="compositionally biased region" description="Basic and acidic residues" evidence="7">
    <location>
        <begin position="164"/>
        <end position="176"/>
    </location>
</feature>
<evidence type="ECO:0000256" key="1">
    <source>
        <dbReference type="ARBA" id="ARBA00004202"/>
    </source>
</evidence>
<dbReference type="GO" id="GO:0061630">
    <property type="term" value="F:ubiquitin protein ligase activity"/>
    <property type="evidence" value="ECO:0007669"/>
    <property type="project" value="TreeGrafter"/>
</dbReference>
<evidence type="ECO:0000259" key="9">
    <source>
        <dbReference type="PROSITE" id="PS50178"/>
    </source>
</evidence>
<dbReference type="SUPFAM" id="SSF57903">
    <property type="entry name" value="FYVE/PHD zinc finger"/>
    <property type="match status" value="1"/>
</dbReference>
<evidence type="ECO:0000256" key="3">
    <source>
        <dbReference type="ARBA" id="ARBA00022771"/>
    </source>
</evidence>
<name>A0A0A1X097_ZEUCU</name>
<feature type="compositionally biased region" description="Polar residues" evidence="7">
    <location>
        <begin position="151"/>
        <end position="161"/>
    </location>
</feature>
<dbReference type="InterPro" id="IPR036361">
    <property type="entry name" value="SAP_dom_sf"/>
</dbReference>
<dbReference type="Pfam" id="PF13920">
    <property type="entry name" value="zf-C3HC4_3"/>
    <property type="match status" value="1"/>
</dbReference>
<protein>
    <submittedName>
        <fullName evidence="10">E3 ubiquitin-protein ligase rififylin</fullName>
    </submittedName>
</protein>
<evidence type="ECO:0000256" key="7">
    <source>
        <dbReference type="SAM" id="MobiDB-lite"/>
    </source>
</evidence>
<dbReference type="InterPro" id="IPR051728">
    <property type="entry name" value="RING-FYVE_E3_ubiquitin-ligase"/>
</dbReference>